<feature type="binding site" description="axial binding residue" evidence="13">
    <location>
        <position position="333"/>
    </location>
    <ligand>
        <name>heme</name>
        <dbReference type="ChEBI" id="CHEBI:30413"/>
    </ligand>
    <ligandPart>
        <name>Fe</name>
        <dbReference type="ChEBI" id="CHEBI:18248"/>
    </ligandPart>
</feature>
<dbReference type="GO" id="GO:0006805">
    <property type="term" value="P:xenobiotic metabolic process"/>
    <property type="evidence" value="ECO:0007669"/>
    <property type="project" value="TreeGrafter"/>
</dbReference>
<dbReference type="GO" id="GO:0006082">
    <property type="term" value="P:organic acid metabolic process"/>
    <property type="evidence" value="ECO:0007669"/>
    <property type="project" value="TreeGrafter"/>
</dbReference>
<evidence type="ECO:0000256" key="11">
    <source>
        <dbReference type="ARBA" id="ARBA00023033"/>
    </source>
</evidence>
<evidence type="ECO:0000256" key="10">
    <source>
        <dbReference type="ARBA" id="ARBA00023004"/>
    </source>
</evidence>
<accession>A0A8J7NYX0</accession>
<name>A0A8J7NYX0_ATRSP</name>
<comment type="caution">
    <text evidence="14">The sequence shown here is derived from an EMBL/GenBank/DDBJ whole genome shotgun (WGS) entry which is preliminary data.</text>
</comment>
<protein>
    <submittedName>
        <fullName evidence="14">CP2J2 protein</fullName>
    </submittedName>
</protein>
<sequence length="386" mass="44942">MLHWCRPYLLIYNVQHAGLVLSNSYLRMQQRRFSLMTSRNFGVGKKSLEHTIVKECRFLNEAMADKQDIWKPFDPQFIIHNAVSNIICSVVFGNQYEYTDRHFQELLHLIDVTLKMQLYNAFPTIMKIVPGPHYTIFSNWKNVISFVKSEIRAHKEDWNPSCPRDYIDCYPDEIEKVNQSHIPVISAKFDEENLRFCVLDLSVARTETTATTLCWALLFMTKYPEIQKKVQDEIDRVIGQGWQHSMADRANMPYTDAVIHEVQRMGNIVPLNLPRMATKDKLCSSKGYTDLLKFNDKNEWETHNFNPEHFLEENGTFVRRDAFMPLSAGKRVCLGEQLARMELFLFFTSFLQSFTISPPPGVEPSLEFKMGSALYPKELKICAVSR</sequence>
<keyword evidence="9" id="KW-0560">Oxidoreductase</keyword>
<keyword evidence="5 13" id="KW-0349">Heme</keyword>
<dbReference type="PANTHER" id="PTHR24300">
    <property type="entry name" value="CYTOCHROME P450 508A4-RELATED"/>
    <property type="match status" value="1"/>
</dbReference>
<dbReference type="AlphaFoldDB" id="A0A8J7NYX0"/>
<dbReference type="InterPro" id="IPR036396">
    <property type="entry name" value="Cyt_P450_sf"/>
</dbReference>
<evidence type="ECO:0000256" key="8">
    <source>
        <dbReference type="ARBA" id="ARBA00022848"/>
    </source>
</evidence>
<evidence type="ECO:0000256" key="6">
    <source>
        <dbReference type="ARBA" id="ARBA00022723"/>
    </source>
</evidence>
<dbReference type="GO" id="GO:0005789">
    <property type="term" value="C:endoplasmic reticulum membrane"/>
    <property type="evidence" value="ECO:0007669"/>
    <property type="project" value="UniProtKB-SubCell"/>
</dbReference>
<dbReference type="InterPro" id="IPR050182">
    <property type="entry name" value="Cytochrome_P450_fam2"/>
</dbReference>
<organism evidence="14 15">
    <name type="scientific">Atractosteus spatula</name>
    <name type="common">Alligator gar</name>
    <name type="synonym">Lepisosteus spatula</name>
    <dbReference type="NCBI Taxonomy" id="7917"/>
    <lineage>
        <taxon>Eukaryota</taxon>
        <taxon>Metazoa</taxon>
        <taxon>Chordata</taxon>
        <taxon>Craniata</taxon>
        <taxon>Vertebrata</taxon>
        <taxon>Euteleostomi</taxon>
        <taxon>Actinopterygii</taxon>
        <taxon>Neopterygii</taxon>
        <taxon>Holostei</taxon>
        <taxon>Semionotiformes</taxon>
        <taxon>Lepisosteidae</taxon>
        <taxon>Atractosteus</taxon>
    </lineage>
</organism>
<evidence type="ECO:0000313" key="15">
    <source>
        <dbReference type="Proteomes" id="UP000736164"/>
    </source>
</evidence>
<comment type="cofactor">
    <cofactor evidence="1 13">
        <name>heme</name>
        <dbReference type="ChEBI" id="CHEBI:30413"/>
    </cofactor>
</comment>
<reference evidence="14" key="1">
    <citation type="journal article" date="2021" name="Cell">
        <title>Tracing the genetic footprints of vertebrate landing in non-teleost ray-finned fishes.</title>
        <authorList>
            <person name="Bi X."/>
            <person name="Wang K."/>
            <person name="Yang L."/>
            <person name="Pan H."/>
            <person name="Jiang H."/>
            <person name="Wei Q."/>
            <person name="Fang M."/>
            <person name="Yu H."/>
            <person name="Zhu C."/>
            <person name="Cai Y."/>
            <person name="He Y."/>
            <person name="Gan X."/>
            <person name="Zeng H."/>
            <person name="Yu D."/>
            <person name="Zhu Y."/>
            <person name="Jiang H."/>
            <person name="Qiu Q."/>
            <person name="Yang H."/>
            <person name="Zhang Y.E."/>
            <person name="Wang W."/>
            <person name="Zhu M."/>
            <person name="He S."/>
            <person name="Zhang G."/>
        </authorList>
    </citation>
    <scope>NUCLEOTIDE SEQUENCE</scope>
    <source>
        <strain evidence="14">Allg_001</strain>
    </source>
</reference>
<dbReference type="FunFam" id="1.10.630.10:FF:000238">
    <property type="entry name" value="Cytochrome P450 2A6"/>
    <property type="match status" value="1"/>
</dbReference>
<evidence type="ECO:0000256" key="2">
    <source>
        <dbReference type="ARBA" id="ARBA00004174"/>
    </source>
</evidence>
<gene>
    <name evidence="14" type="primary">Cyp2j2_2</name>
    <name evidence="14" type="ORF">GTO95_0016862</name>
</gene>
<keyword evidence="10 13" id="KW-0408">Iron</keyword>
<keyword evidence="7" id="KW-0256">Endoplasmic reticulum</keyword>
<feature type="non-terminal residue" evidence="14">
    <location>
        <position position="386"/>
    </location>
</feature>
<evidence type="ECO:0000256" key="1">
    <source>
        <dbReference type="ARBA" id="ARBA00001971"/>
    </source>
</evidence>
<evidence type="ECO:0000313" key="14">
    <source>
        <dbReference type="EMBL" id="MBN3320221.1"/>
    </source>
</evidence>
<evidence type="ECO:0000256" key="7">
    <source>
        <dbReference type="ARBA" id="ARBA00022824"/>
    </source>
</evidence>
<keyword evidence="12" id="KW-0472">Membrane</keyword>
<keyword evidence="6 13" id="KW-0479">Metal-binding</keyword>
<evidence type="ECO:0000256" key="3">
    <source>
        <dbReference type="ARBA" id="ARBA00004406"/>
    </source>
</evidence>
<dbReference type="GO" id="GO:0016712">
    <property type="term" value="F:oxidoreductase activity, acting on paired donors, with incorporation or reduction of molecular oxygen, reduced flavin or flavoprotein as one donor, and incorporation of one atom of oxygen"/>
    <property type="evidence" value="ECO:0007669"/>
    <property type="project" value="TreeGrafter"/>
</dbReference>
<evidence type="ECO:0000256" key="5">
    <source>
        <dbReference type="ARBA" id="ARBA00022617"/>
    </source>
</evidence>
<evidence type="ECO:0000256" key="9">
    <source>
        <dbReference type="ARBA" id="ARBA00023002"/>
    </source>
</evidence>
<dbReference type="GO" id="GO:0020037">
    <property type="term" value="F:heme binding"/>
    <property type="evidence" value="ECO:0007669"/>
    <property type="project" value="InterPro"/>
</dbReference>
<dbReference type="PANTHER" id="PTHR24300:SF177">
    <property type="entry name" value="CYTOCHROME P450 2J2"/>
    <property type="match status" value="1"/>
</dbReference>
<evidence type="ECO:0000256" key="13">
    <source>
        <dbReference type="PIRSR" id="PIRSR602401-1"/>
    </source>
</evidence>
<keyword evidence="15" id="KW-1185">Reference proteome</keyword>
<evidence type="ECO:0000256" key="12">
    <source>
        <dbReference type="ARBA" id="ARBA00023136"/>
    </source>
</evidence>
<dbReference type="GO" id="GO:0005506">
    <property type="term" value="F:iron ion binding"/>
    <property type="evidence" value="ECO:0007669"/>
    <property type="project" value="InterPro"/>
</dbReference>
<dbReference type="EMBL" id="JAAWVO010051054">
    <property type="protein sequence ID" value="MBN3320221.1"/>
    <property type="molecule type" value="Genomic_DNA"/>
</dbReference>
<comment type="subcellular location">
    <subcellularLocation>
        <location evidence="3">Endoplasmic reticulum membrane</location>
        <topology evidence="3">Peripheral membrane protein</topology>
    </subcellularLocation>
    <subcellularLocation>
        <location evidence="2">Microsome membrane</location>
        <topology evidence="2">Peripheral membrane protein</topology>
    </subcellularLocation>
</comment>
<dbReference type="InterPro" id="IPR002401">
    <property type="entry name" value="Cyt_P450_E_grp-I"/>
</dbReference>
<dbReference type="Gene3D" id="1.10.630.10">
    <property type="entry name" value="Cytochrome P450"/>
    <property type="match status" value="1"/>
</dbReference>
<dbReference type="SUPFAM" id="SSF48264">
    <property type="entry name" value="Cytochrome P450"/>
    <property type="match status" value="1"/>
</dbReference>
<comment type="similarity">
    <text evidence="4">Belongs to the cytochrome P450 family.</text>
</comment>
<keyword evidence="8" id="KW-0492">Microsome</keyword>
<dbReference type="PRINTS" id="PR00463">
    <property type="entry name" value="EP450I"/>
</dbReference>
<proteinExistence type="inferred from homology"/>
<keyword evidence="11" id="KW-0503">Monooxygenase</keyword>
<dbReference type="Proteomes" id="UP000736164">
    <property type="component" value="Unassembled WGS sequence"/>
</dbReference>
<feature type="non-terminal residue" evidence="14">
    <location>
        <position position="1"/>
    </location>
</feature>
<dbReference type="InterPro" id="IPR001128">
    <property type="entry name" value="Cyt_P450"/>
</dbReference>
<dbReference type="Pfam" id="PF00067">
    <property type="entry name" value="p450"/>
    <property type="match status" value="2"/>
</dbReference>
<dbReference type="PRINTS" id="PR00385">
    <property type="entry name" value="P450"/>
</dbReference>
<evidence type="ECO:0000256" key="4">
    <source>
        <dbReference type="ARBA" id="ARBA00010617"/>
    </source>
</evidence>